<dbReference type="HAMAP" id="MF_00969">
    <property type="entry name" value="TRCF"/>
    <property type="match status" value="1"/>
</dbReference>
<feature type="domain" description="Helicase C-terminal" evidence="11">
    <location>
        <begin position="827"/>
        <end position="981"/>
    </location>
</feature>
<feature type="domain" description="Helicase ATP-binding" evidence="10">
    <location>
        <begin position="645"/>
        <end position="806"/>
    </location>
</feature>
<keyword evidence="8 9" id="KW-0234">DNA repair</keyword>
<comment type="similarity">
    <text evidence="9">In the N-terminal section; belongs to the UvrB family.</text>
</comment>
<dbReference type="EC" id="3.6.4.-" evidence="9"/>
<evidence type="ECO:0000256" key="9">
    <source>
        <dbReference type="HAMAP-Rule" id="MF_00969"/>
    </source>
</evidence>
<dbReference type="SUPFAM" id="SSF141259">
    <property type="entry name" value="CarD-like"/>
    <property type="match status" value="1"/>
</dbReference>
<keyword evidence="5" id="KW-0347">Helicase</keyword>
<dbReference type="Gene3D" id="2.40.10.170">
    <property type="match status" value="1"/>
</dbReference>
<keyword evidence="4 9" id="KW-0378">Hydrolase</keyword>
<evidence type="ECO:0000256" key="3">
    <source>
        <dbReference type="ARBA" id="ARBA00022763"/>
    </source>
</evidence>
<dbReference type="InterPro" id="IPR011545">
    <property type="entry name" value="DEAD/DEAH_box_helicase_dom"/>
</dbReference>
<dbReference type="Pfam" id="PF03461">
    <property type="entry name" value="TRCF"/>
    <property type="match status" value="1"/>
</dbReference>
<dbReference type="NCBIfam" id="TIGR00580">
    <property type="entry name" value="mfd"/>
    <property type="match status" value="1"/>
</dbReference>
<reference evidence="12 13" key="1">
    <citation type="journal article" date="2023" name="Int. J. Syst. Evol. Microbiol.">
        <title>Methylocystis iwaonis sp. nov., a type II methane-oxidizing bacterium from surface soil of a rice paddy field in Japan, and emended description of the genus Methylocystis (ex Whittenbury et al. 1970) Bowman et al. 1993.</title>
        <authorList>
            <person name="Kaise H."/>
            <person name="Sawadogo J.B."/>
            <person name="Alam M.S."/>
            <person name="Ueno C."/>
            <person name="Dianou D."/>
            <person name="Shinjo R."/>
            <person name="Asakawa S."/>
        </authorList>
    </citation>
    <scope>NUCLEOTIDE SEQUENCE [LARGE SCALE GENOMIC DNA]</scope>
    <source>
        <strain evidence="12 13">SS37A-Re</strain>
    </source>
</reference>
<sequence length="1179" mass="129776">MNKTALKTKGAASALESARARLAKGEKLLFAHAPEGFDAFLCADLARALARQAEGRPAVFVHVARDAGRSAAFRDALRFANPDVEILDIPGWDCQPYDRVSPHANIVARRMTALSRLARASSSAERPRIVTTTADCLLQRVPPKKMIAAESFSAAPGNVVKLDELALWLEANGFLRASTVHETGEYAQRGGLIDLFPPGMPAPIRLDFFGDTLESIRSFDPETQRATGQLRALDLTPMSELRLTSDTMRRFRQNYAARFGGQTRGDALYEAVSEGRRHHGMEHWLPLFYERMDTLFDYLGEAPLMLDALVEEAAGERVKQVADYYDARKEAHDLDPANSNYKPLEPSALYLKLDEWRDALAERANAQFSPFASERADAIDCGARVGRDFAPERNEPEVNVFQTAADHVQALRGAGKAVVVAGWSDGSCERLGHVLQEHGLKELALVGSLPAALAKGQGSVSLAVLGVEHGFETDAYALVGEQDILGDRLVRRRRKRKAENLLGEVAALTAGDLVVHVDHGIGRFVGLETITAAGAPHDCLELHYAGGDKLYLPVENIELLTRYGGEDTDAQLDKLGGVGWQTRKARLKNRIREMAKGLIAIAAQRQLRQAPKLIPPEGVWDEFCARFPYDETEDQLAAIEAVLDDLASGRPMDRLVCGDVGFGKTEVALRAAFCSAINGKQVAVVAPTTLLARQHYKTFTERFAGLPIKIGRLSRMVGTAEARETKKELGEGKVEILVGTHAILGKGVNFSDLGLVIIDEEQHFGVGHKERLKELRAEVHVLTLSATPIPRTLQLAMTGVRELSLITTPPVDRLAVRSFISPFDPLIVREALLRERYRGGQAFFVCPRIEDLEEAAAFLRENLPEAKFVIAHGQMSPSELEDKMSAFYDGKFDILLSTTIVESGLDIPSANTLIVWRADMFGLAQLYQLRGRVGRSKTRAYALFTTPANRTITPQAQKRLEVLQSLDTLGAGFQLASHDLDIRGAGNLLGDEQSGHIKEVGYELYQQMLSDAITLLKAGVEEPEEEVWSPTIAIGAPVTIPEDYIPDLTLRLQLYRRLSTLETDQDIEAFAAEMIDRFGPIPPEVEQLLEIVAIKAMCRRAHVEKVDAGPKGVIIAFRDNLFADPAGLVRYVAEQGASAKVRQDMRIVFIREFDTMKQRLAGTRRILRALVGIAEKKPS</sequence>
<dbReference type="InterPro" id="IPR014001">
    <property type="entry name" value="Helicase_ATP-bd"/>
</dbReference>
<evidence type="ECO:0000256" key="7">
    <source>
        <dbReference type="ARBA" id="ARBA00023125"/>
    </source>
</evidence>
<dbReference type="SMART" id="SM00982">
    <property type="entry name" value="TRCF"/>
    <property type="match status" value="1"/>
</dbReference>
<name>A0ABN6VC07_9HYPH</name>
<dbReference type="PROSITE" id="PS51194">
    <property type="entry name" value="HELICASE_CTER"/>
    <property type="match status" value="1"/>
</dbReference>
<dbReference type="Gene3D" id="3.40.50.11180">
    <property type="match status" value="1"/>
</dbReference>
<dbReference type="InterPro" id="IPR004576">
    <property type="entry name" value="Mfd"/>
</dbReference>
<keyword evidence="2 9" id="KW-0547">Nucleotide-binding</keyword>
<comment type="subcellular location">
    <subcellularLocation>
        <location evidence="9">Cytoplasm</location>
    </subcellularLocation>
</comment>
<gene>
    <name evidence="9 12" type="primary">mfd</name>
    <name evidence="12" type="ORF">SS37A_07240</name>
</gene>
<dbReference type="Proteomes" id="UP001317629">
    <property type="component" value="Chromosome"/>
</dbReference>
<evidence type="ECO:0000256" key="1">
    <source>
        <dbReference type="ARBA" id="ARBA00022490"/>
    </source>
</evidence>
<dbReference type="SUPFAM" id="SSF143517">
    <property type="entry name" value="TRCF domain-like"/>
    <property type="match status" value="1"/>
</dbReference>
<dbReference type="SMART" id="SM01058">
    <property type="entry name" value="CarD_TRCF"/>
    <property type="match status" value="1"/>
</dbReference>
<dbReference type="SMART" id="SM00490">
    <property type="entry name" value="HELICc"/>
    <property type="match status" value="1"/>
</dbReference>
<dbReference type="PANTHER" id="PTHR47964:SF1">
    <property type="entry name" value="ATP-DEPENDENT DNA HELICASE HOMOLOG RECG, CHLOROPLASTIC"/>
    <property type="match status" value="1"/>
</dbReference>
<keyword evidence="13" id="KW-1185">Reference proteome</keyword>
<dbReference type="Gene3D" id="3.40.50.300">
    <property type="entry name" value="P-loop containing nucleotide triphosphate hydrolases"/>
    <property type="match status" value="2"/>
</dbReference>
<evidence type="ECO:0000256" key="8">
    <source>
        <dbReference type="ARBA" id="ARBA00023204"/>
    </source>
</evidence>
<dbReference type="SMART" id="SM00487">
    <property type="entry name" value="DEXDc"/>
    <property type="match status" value="1"/>
</dbReference>
<evidence type="ECO:0000259" key="10">
    <source>
        <dbReference type="PROSITE" id="PS51192"/>
    </source>
</evidence>
<dbReference type="CDD" id="cd17991">
    <property type="entry name" value="DEXHc_TRCF"/>
    <property type="match status" value="1"/>
</dbReference>
<evidence type="ECO:0000256" key="5">
    <source>
        <dbReference type="ARBA" id="ARBA00022806"/>
    </source>
</evidence>
<dbReference type="PROSITE" id="PS51192">
    <property type="entry name" value="HELICASE_ATP_BIND_1"/>
    <property type="match status" value="1"/>
</dbReference>
<dbReference type="RefSeq" id="WP_281930539.1">
    <property type="nucleotide sequence ID" value="NZ_AP027142.1"/>
</dbReference>
<dbReference type="Gene3D" id="3.90.1150.50">
    <property type="entry name" value="Transcription-repair-coupling factor, D7 domain"/>
    <property type="match status" value="1"/>
</dbReference>
<dbReference type="Pfam" id="PF02559">
    <property type="entry name" value="CarD_TRCF_RID"/>
    <property type="match status" value="1"/>
</dbReference>
<keyword evidence="1 9" id="KW-0963">Cytoplasm</keyword>
<dbReference type="InterPro" id="IPR041471">
    <property type="entry name" value="UvrB_inter"/>
</dbReference>
<dbReference type="PANTHER" id="PTHR47964">
    <property type="entry name" value="ATP-DEPENDENT DNA HELICASE HOMOLOG RECG, CHLOROPLASTIC"/>
    <property type="match status" value="1"/>
</dbReference>
<keyword evidence="7 9" id="KW-0238">DNA-binding</keyword>
<dbReference type="Gene3D" id="3.30.2060.10">
    <property type="entry name" value="Penicillin-binding protein 1b domain"/>
    <property type="match status" value="1"/>
</dbReference>
<evidence type="ECO:0000259" key="11">
    <source>
        <dbReference type="PROSITE" id="PS51194"/>
    </source>
</evidence>
<evidence type="ECO:0000313" key="12">
    <source>
        <dbReference type="EMBL" id="BDV33195.1"/>
    </source>
</evidence>
<dbReference type="Pfam" id="PF17757">
    <property type="entry name" value="UvrB_inter"/>
    <property type="match status" value="1"/>
</dbReference>
<evidence type="ECO:0000256" key="6">
    <source>
        <dbReference type="ARBA" id="ARBA00022840"/>
    </source>
</evidence>
<protein>
    <recommendedName>
        <fullName evidence="9">Transcription-repair-coupling factor</fullName>
        <shortName evidence="9">TRCF</shortName>
        <ecNumber evidence="9">3.6.4.-</ecNumber>
    </recommendedName>
</protein>
<dbReference type="Pfam" id="PF00271">
    <property type="entry name" value="Helicase_C"/>
    <property type="match status" value="1"/>
</dbReference>
<evidence type="ECO:0000313" key="13">
    <source>
        <dbReference type="Proteomes" id="UP001317629"/>
    </source>
</evidence>
<dbReference type="InterPro" id="IPR003711">
    <property type="entry name" value="CarD-like/TRCF_RID"/>
</dbReference>
<organism evidence="12 13">
    <name type="scientific">Methylocystis iwaonis</name>
    <dbReference type="NCBI Taxonomy" id="2885079"/>
    <lineage>
        <taxon>Bacteria</taxon>
        <taxon>Pseudomonadati</taxon>
        <taxon>Pseudomonadota</taxon>
        <taxon>Alphaproteobacteria</taxon>
        <taxon>Hyphomicrobiales</taxon>
        <taxon>Methylocystaceae</taxon>
        <taxon>Methylocystis</taxon>
    </lineage>
</organism>
<dbReference type="SUPFAM" id="SSF52540">
    <property type="entry name" value="P-loop containing nucleoside triphosphate hydrolases"/>
    <property type="match status" value="4"/>
</dbReference>
<dbReference type="EMBL" id="AP027142">
    <property type="protein sequence ID" value="BDV33195.1"/>
    <property type="molecule type" value="Genomic_DNA"/>
</dbReference>
<dbReference type="InterPro" id="IPR037235">
    <property type="entry name" value="TRCF-like_C_D7"/>
</dbReference>
<dbReference type="InterPro" id="IPR001650">
    <property type="entry name" value="Helicase_C-like"/>
</dbReference>
<dbReference type="Pfam" id="PF00270">
    <property type="entry name" value="DEAD"/>
    <property type="match status" value="1"/>
</dbReference>
<comment type="function">
    <text evidence="9">Couples transcription and DNA repair by recognizing RNA polymerase (RNAP) stalled at DNA lesions. Mediates ATP-dependent release of RNAP and its truncated transcript from the DNA, and recruitment of nucleotide excision repair machinery to the damaged site.</text>
</comment>
<keyword evidence="3 9" id="KW-0227">DNA damage</keyword>
<comment type="similarity">
    <text evidence="9">In the C-terminal section; belongs to the helicase family. RecG subfamily.</text>
</comment>
<dbReference type="InterPro" id="IPR005118">
    <property type="entry name" value="TRCF_C"/>
</dbReference>
<dbReference type="InterPro" id="IPR047112">
    <property type="entry name" value="RecG/Mfd"/>
</dbReference>
<dbReference type="InterPro" id="IPR027417">
    <property type="entry name" value="P-loop_NTPase"/>
</dbReference>
<evidence type="ECO:0000256" key="2">
    <source>
        <dbReference type="ARBA" id="ARBA00022741"/>
    </source>
</evidence>
<proteinExistence type="inferred from homology"/>
<evidence type="ECO:0000256" key="4">
    <source>
        <dbReference type="ARBA" id="ARBA00022801"/>
    </source>
</evidence>
<keyword evidence="6 9" id="KW-0067">ATP-binding</keyword>
<dbReference type="InterPro" id="IPR036101">
    <property type="entry name" value="CarD-like/TRCF_RID_sf"/>
</dbReference>
<accession>A0ABN6VC07</accession>